<evidence type="ECO:0000313" key="6">
    <source>
        <dbReference type="Proteomes" id="UP001054252"/>
    </source>
</evidence>
<keyword evidence="2" id="KW-0547">Nucleotide-binding</keyword>
<dbReference type="GO" id="GO:0006952">
    <property type="term" value="P:defense response"/>
    <property type="evidence" value="ECO:0007669"/>
    <property type="project" value="UniProtKB-KW"/>
</dbReference>
<dbReference type="GO" id="GO:0005524">
    <property type="term" value="F:ATP binding"/>
    <property type="evidence" value="ECO:0007669"/>
    <property type="project" value="UniProtKB-KW"/>
</dbReference>
<evidence type="ECO:0000256" key="1">
    <source>
        <dbReference type="ARBA" id="ARBA00022737"/>
    </source>
</evidence>
<dbReference type="GO" id="GO:0043531">
    <property type="term" value="F:ADP binding"/>
    <property type="evidence" value="ECO:0007669"/>
    <property type="project" value="InterPro"/>
</dbReference>
<gene>
    <name evidence="5" type="ORF">SLEP1_g10271</name>
</gene>
<protein>
    <recommendedName>
        <fullName evidence="4">Disease resistance R13L4/SHOC-2-like LRR domain-containing protein</fullName>
    </recommendedName>
</protein>
<proteinExistence type="predicted"/>
<keyword evidence="1" id="KW-0677">Repeat</keyword>
<reference evidence="5 6" key="1">
    <citation type="journal article" date="2021" name="Commun. Biol.">
        <title>The genome of Shorea leprosula (Dipterocarpaceae) highlights the ecological relevance of drought in aseasonal tropical rainforests.</title>
        <authorList>
            <person name="Ng K.K.S."/>
            <person name="Kobayashi M.J."/>
            <person name="Fawcett J.A."/>
            <person name="Hatakeyama M."/>
            <person name="Paape T."/>
            <person name="Ng C.H."/>
            <person name="Ang C.C."/>
            <person name="Tnah L.H."/>
            <person name="Lee C.T."/>
            <person name="Nishiyama T."/>
            <person name="Sese J."/>
            <person name="O'Brien M.J."/>
            <person name="Copetti D."/>
            <person name="Mohd Noor M.I."/>
            <person name="Ong R.C."/>
            <person name="Putra M."/>
            <person name="Sireger I.Z."/>
            <person name="Indrioko S."/>
            <person name="Kosugi Y."/>
            <person name="Izuno A."/>
            <person name="Isagi Y."/>
            <person name="Lee S.L."/>
            <person name="Shimizu K.K."/>
        </authorList>
    </citation>
    <scope>NUCLEOTIDE SEQUENCE [LARGE SCALE GENOMIC DNA]</scope>
    <source>
        <strain evidence="5">214</strain>
    </source>
</reference>
<dbReference type="PRINTS" id="PR00364">
    <property type="entry name" value="DISEASERSIST"/>
</dbReference>
<sequence length="508" mass="57935">MTPRDSGVLSRDMHAHKIVEVGPLKEEEARELFEEIGGEQATNLILQRTAENNEKIEGEQPIKELVDDCKQLPIAIATLASTLENKNQIQRRTTIKKLHSHQRLSKTEVNLSVMSPSLCSAIKLRYGDLESKQLKQTLLLCSLMGQNAGIQDLLKYGIGLGLFPKANSIEAARDEALKLMKELRRNPSLLQEGGDNMHFDIHDSIQTVAISIASREHGLLDLREDAAEDMFDKEAMKECKWIYLSNVDARVAGHLPQRLKCPQLTFFHLDNKYPDLKIPDEFFWEADVLRVLGLTKMHFSSIPSSFSLLKNLHTLCLDQSKLGTILVSVMRNLKNLQVLSLVGCDIEELPQETVQLAKLKLLDLSDCTKLEVIPPGILKSLSQLEELYLGNSFDQWKHIKKQDTRRNASLDELTQLKNLTNLEVRIHDINMIPNDFFSIELKRYKIFIGDLWNHWGSYFEYSKTLKLKHDGSIRSDEVIRLPNKVEELHLERLNGVKDVFNGSLGMHF</sequence>
<feature type="domain" description="Disease resistance R13L4/SHOC-2-like LRR" evidence="4">
    <location>
        <begin position="287"/>
        <end position="429"/>
    </location>
</feature>
<dbReference type="EMBL" id="BPVZ01000011">
    <property type="protein sequence ID" value="GKU97090.1"/>
    <property type="molecule type" value="Genomic_DNA"/>
</dbReference>
<dbReference type="Gene3D" id="3.80.10.10">
    <property type="entry name" value="Ribonuclease Inhibitor"/>
    <property type="match status" value="1"/>
</dbReference>
<name>A0AAV5III1_9ROSI</name>
<dbReference type="InterPro" id="IPR050905">
    <property type="entry name" value="Plant_NBS-LRR"/>
</dbReference>
<dbReference type="PANTHER" id="PTHR33463:SF192">
    <property type="entry name" value="DISEASE RESISTANCE PROTEIN RPS2-LIKE"/>
    <property type="match status" value="1"/>
</dbReference>
<evidence type="ECO:0000313" key="5">
    <source>
        <dbReference type="EMBL" id="GKU97090.1"/>
    </source>
</evidence>
<dbReference type="InterPro" id="IPR032675">
    <property type="entry name" value="LRR_dom_sf"/>
</dbReference>
<evidence type="ECO:0000259" key="4">
    <source>
        <dbReference type="Pfam" id="PF23598"/>
    </source>
</evidence>
<dbReference type="Proteomes" id="UP001054252">
    <property type="component" value="Unassembled WGS sequence"/>
</dbReference>
<dbReference type="Gene3D" id="1.10.8.430">
    <property type="entry name" value="Helical domain of apoptotic protease-activating factors"/>
    <property type="match status" value="1"/>
</dbReference>
<dbReference type="AlphaFoldDB" id="A0AAV5III1"/>
<organism evidence="5 6">
    <name type="scientific">Rubroshorea leprosula</name>
    <dbReference type="NCBI Taxonomy" id="152421"/>
    <lineage>
        <taxon>Eukaryota</taxon>
        <taxon>Viridiplantae</taxon>
        <taxon>Streptophyta</taxon>
        <taxon>Embryophyta</taxon>
        <taxon>Tracheophyta</taxon>
        <taxon>Spermatophyta</taxon>
        <taxon>Magnoliopsida</taxon>
        <taxon>eudicotyledons</taxon>
        <taxon>Gunneridae</taxon>
        <taxon>Pentapetalae</taxon>
        <taxon>rosids</taxon>
        <taxon>malvids</taxon>
        <taxon>Malvales</taxon>
        <taxon>Dipterocarpaceae</taxon>
        <taxon>Rubroshorea</taxon>
    </lineage>
</organism>
<evidence type="ECO:0000256" key="3">
    <source>
        <dbReference type="ARBA" id="ARBA00022821"/>
    </source>
</evidence>
<comment type="caution">
    <text evidence="5">The sequence shown here is derived from an EMBL/GenBank/DDBJ whole genome shotgun (WGS) entry which is preliminary data.</text>
</comment>
<evidence type="ECO:0000256" key="2">
    <source>
        <dbReference type="ARBA" id="ARBA00022741"/>
    </source>
</evidence>
<dbReference type="InterPro" id="IPR027417">
    <property type="entry name" value="P-loop_NTPase"/>
</dbReference>
<keyword evidence="6" id="KW-1185">Reference proteome</keyword>
<dbReference type="SUPFAM" id="SSF52540">
    <property type="entry name" value="P-loop containing nucleoside triphosphate hydrolases"/>
    <property type="match status" value="1"/>
</dbReference>
<dbReference type="PANTHER" id="PTHR33463">
    <property type="entry name" value="NB-ARC DOMAIN-CONTAINING PROTEIN-RELATED"/>
    <property type="match status" value="1"/>
</dbReference>
<accession>A0AAV5III1</accession>
<dbReference type="SUPFAM" id="SSF52058">
    <property type="entry name" value="L domain-like"/>
    <property type="match status" value="1"/>
</dbReference>
<dbReference type="InterPro" id="IPR042197">
    <property type="entry name" value="Apaf_helical"/>
</dbReference>
<dbReference type="InterPro" id="IPR055414">
    <property type="entry name" value="LRR_R13L4/SHOC2-like"/>
</dbReference>
<dbReference type="Pfam" id="PF23598">
    <property type="entry name" value="LRR_14"/>
    <property type="match status" value="1"/>
</dbReference>
<keyword evidence="3" id="KW-0611">Plant defense</keyword>